<proteinExistence type="predicted"/>
<sequence>METIDGIDLSGFTPAVTIKSLHNTRCTHVPTAAGVYVVVRTESTAPKFLSESRAGWFKGQHPSYPEHIVRDNWVEGATVIYVGKACGRNGLRQRVRQLVEFAYGKAIGHRGGRLLWHLAEWEDLQMHWMECPSLAADGLETELIGQFRQMYGDRPFANMTK</sequence>
<evidence type="ECO:0000313" key="1">
    <source>
        <dbReference type="EMBL" id="QCC05402.1"/>
    </source>
</evidence>
<organism evidence="1 2">
    <name type="scientific">Cupriavidus necator (strain ATCC 17699 / DSM 428 / KCTC 22496 / NCIMB 10442 / H16 / Stanier 337)</name>
    <name type="common">Ralstonia eutropha</name>
    <dbReference type="NCBI Taxonomy" id="381666"/>
    <lineage>
        <taxon>Bacteria</taxon>
        <taxon>Pseudomonadati</taxon>
        <taxon>Pseudomonadota</taxon>
        <taxon>Betaproteobacteria</taxon>
        <taxon>Burkholderiales</taxon>
        <taxon>Burkholderiaceae</taxon>
        <taxon>Cupriavidus</taxon>
    </lineage>
</organism>
<name>A0AAF1D5C9_CUPNH</name>
<geneLocation type="plasmid" evidence="2">
    <name>phg1</name>
</geneLocation>
<dbReference type="RefSeq" id="WP_041688660.1">
    <property type="nucleotide sequence ID" value="NC_005241.1"/>
</dbReference>
<dbReference type="EMBL" id="CP039289">
    <property type="protein sequence ID" value="QCC05402.1"/>
    <property type="molecule type" value="Genomic_DNA"/>
</dbReference>
<accession>A0AAF1D5C9</accession>
<protein>
    <submittedName>
        <fullName evidence="1">Uncharacterized protein</fullName>
    </submittedName>
</protein>
<dbReference type="AlphaFoldDB" id="A0AAF1D5C9"/>
<evidence type="ECO:0000313" key="2">
    <source>
        <dbReference type="Proteomes" id="UP000296079"/>
    </source>
</evidence>
<reference evidence="1 2" key="1">
    <citation type="submission" date="2019-04" db="EMBL/GenBank/DDBJ databases">
        <title>Long-read de novo sequencing of Cupriavidus necator H16.</title>
        <authorList>
            <person name="Little G.T."/>
            <person name="Ehsaan M."/>
            <person name="Arenas-Lopez C."/>
            <person name="Jawed K."/>
            <person name="Winzer K."/>
            <person name="Kovacs K."/>
            <person name="Malys N."/>
            <person name="Minton N.P."/>
        </authorList>
    </citation>
    <scope>NUCLEOTIDE SEQUENCE [LARGE SCALE GENOMIC DNA]</scope>
    <source>
        <strain evidence="1 2">H16</strain>
        <plasmid evidence="2">phg1</plasmid>
    </source>
</reference>
<keyword evidence="1" id="KW-0614">Plasmid</keyword>
<dbReference type="Proteomes" id="UP000296079">
    <property type="component" value="Plasmid pHG1"/>
</dbReference>
<gene>
    <name evidence="1" type="ORF">E6A55_32930</name>
</gene>